<protein>
    <recommendedName>
        <fullName evidence="4">ABC transporter permease</fullName>
    </recommendedName>
</protein>
<evidence type="ECO:0000313" key="3">
    <source>
        <dbReference type="Proteomes" id="UP001370348"/>
    </source>
</evidence>
<feature type="transmembrane region" description="Helical" evidence="1">
    <location>
        <begin position="159"/>
        <end position="183"/>
    </location>
</feature>
<dbReference type="Proteomes" id="UP001370348">
    <property type="component" value="Chromosome"/>
</dbReference>
<keyword evidence="3" id="KW-1185">Reference proteome</keyword>
<feature type="transmembrane region" description="Helical" evidence="1">
    <location>
        <begin position="91"/>
        <end position="117"/>
    </location>
</feature>
<keyword evidence="1" id="KW-1133">Transmembrane helix</keyword>
<evidence type="ECO:0000256" key="1">
    <source>
        <dbReference type="SAM" id="Phobius"/>
    </source>
</evidence>
<organism evidence="2 3">
    <name type="scientific">Pendulispora albinea</name>
    <dbReference type="NCBI Taxonomy" id="2741071"/>
    <lineage>
        <taxon>Bacteria</taxon>
        <taxon>Pseudomonadati</taxon>
        <taxon>Myxococcota</taxon>
        <taxon>Myxococcia</taxon>
        <taxon>Myxococcales</taxon>
        <taxon>Sorangiineae</taxon>
        <taxon>Pendulisporaceae</taxon>
        <taxon>Pendulispora</taxon>
    </lineage>
</organism>
<evidence type="ECO:0000313" key="2">
    <source>
        <dbReference type="EMBL" id="WXB13678.1"/>
    </source>
</evidence>
<accession>A0ABZ2LV04</accession>
<keyword evidence="1" id="KW-0812">Transmembrane</keyword>
<keyword evidence="1" id="KW-0472">Membrane</keyword>
<feature type="transmembrane region" description="Helical" evidence="1">
    <location>
        <begin position="129"/>
        <end position="147"/>
    </location>
</feature>
<feature type="transmembrane region" description="Helical" evidence="1">
    <location>
        <begin position="203"/>
        <end position="221"/>
    </location>
</feature>
<feature type="transmembrane region" description="Helical" evidence="1">
    <location>
        <begin position="50"/>
        <end position="70"/>
    </location>
</feature>
<dbReference type="EMBL" id="CP089984">
    <property type="protein sequence ID" value="WXB13678.1"/>
    <property type="molecule type" value="Genomic_DNA"/>
</dbReference>
<evidence type="ECO:0008006" key="4">
    <source>
        <dbReference type="Google" id="ProtNLM"/>
    </source>
</evidence>
<gene>
    <name evidence="2" type="ORF">LZC94_38315</name>
</gene>
<reference evidence="2 3" key="1">
    <citation type="submission" date="2021-12" db="EMBL/GenBank/DDBJ databases">
        <title>Discovery of the Pendulisporaceae a myxobacterial family with distinct sporulation behavior and unique specialized metabolism.</title>
        <authorList>
            <person name="Garcia R."/>
            <person name="Popoff A."/>
            <person name="Bader C.D."/>
            <person name="Loehr J."/>
            <person name="Walesch S."/>
            <person name="Walt C."/>
            <person name="Boldt J."/>
            <person name="Bunk B."/>
            <person name="Haeckl F.J.F.P.J."/>
            <person name="Gunesch A.P."/>
            <person name="Birkelbach J."/>
            <person name="Nuebel U."/>
            <person name="Pietschmann T."/>
            <person name="Bach T."/>
            <person name="Mueller R."/>
        </authorList>
    </citation>
    <scope>NUCLEOTIDE SEQUENCE [LARGE SCALE GENOMIC DNA]</scope>
    <source>
        <strain evidence="2 3">MSr11954</strain>
    </source>
</reference>
<dbReference type="RefSeq" id="WP_394823291.1">
    <property type="nucleotide sequence ID" value="NZ_CP089984.1"/>
</dbReference>
<sequence>MILARVPLARFTNAPRAWLSIALWSAFAIVSALAARQPGGGSGADRILLGAFGNVVAPLLAFAAVGSALGGEGLKEAIRPVVALGASPSRVALATVLTAMGVSAAVTGLVGGAAVAIAGSPHLGADLVASLWIGALGGACYAAWFSLGATFGRGGGGRATFLVLDFLLGSSAGDTSSTIALFTPRGNLHNLLGGVAPDDVPQQVSSVALALLGGACLLLAARRANAASAKR</sequence>
<proteinExistence type="predicted"/>
<name>A0ABZ2LV04_9BACT</name>